<keyword evidence="1" id="KW-0472">Membrane</keyword>
<feature type="transmembrane region" description="Helical" evidence="1">
    <location>
        <begin position="48"/>
        <end position="69"/>
    </location>
</feature>
<dbReference type="STRING" id="929556.Solca_0043"/>
<keyword evidence="3" id="KW-1185">Reference proteome</keyword>
<protein>
    <submittedName>
        <fullName evidence="2">Uncharacterized protein</fullName>
    </submittedName>
</protein>
<reference evidence="2" key="1">
    <citation type="submission" date="2012-02" db="EMBL/GenBank/DDBJ databases">
        <title>The complete genome of Solitalea canadensis DSM 3403.</title>
        <authorList>
            <consortium name="US DOE Joint Genome Institute (JGI-PGF)"/>
            <person name="Lucas S."/>
            <person name="Copeland A."/>
            <person name="Lapidus A."/>
            <person name="Glavina del Rio T."/>
            <person name="Dalin E."/>
            <person name="Tice H."/>
            <person name="Bruce D."/>
            <person name="Goodwin L."/>
            <person name="Pitluck S."/>
            <person name="Peters L."/>
            <person name="Ovchinnikova G."/>
            <person name="Lu M."/>
            <person name="Kyrpides N."/>
            <person name="Mavromatis K."/>
            <person name="Ivanova N."/>
            <person name="Brettin T."/>
            <person name="Detter J.C."/>
            <person name="Han C."/>
            <person name="Larimer F."/>
            <person name="Land M."/>
            <person name="Hauser L."/>
            <person name="Markowitz V."/>
            <person name="Cheng J.-F."/>
            <person name="Hugenholtz P."/>
            <person name="Woyke T."/>
            <person name="Wu D."/>
            <person name="Spring S."/>
            <person name="Schroeder M."/>
            <person name="Kopitz M."/>
            <person name="Brambilla E."/>
            <person name="Klenk H.-P."/>
            <person name="Eisen J.A."/>
        </authorList>
    </citation>
    <scope>NUCLEOTIDE SEQUENCE</scope>
    <source>
        <strain evidence="2">DSM 3403</strain>
    </source>
</reference>
<organism evidence="2 3">
    <name type="scientific">Solitalea canadensis (strain ATCC 29591 / DSM 3403 / JCM 21819 / LMG 8368 / NBRC 15130 / NCIMB 12057 / USAM 9D)</name>
    <name type="common">Flexibacter canadensis</name>
    <dbReference type="NCBI Taxonomy" id="929556"/>
    <lineage>
        <taxon>Bacteria</taxon>
        <taxon>Pseudomonadati</taxon>
        <taxon>Bacteroidota</taxon>
        <taxon>Sphingobacteriia</taxon>
        <taxon>Sphingobacteriales</taxon>
        <taxon>Sphingobacteriaceae</taxon>
        <taxon>Solitalea</taxon>
    </lineage>
</organism>
<evidence type="ECO:0000313" key="2">
    <source>
        <dbReference type="EMBL" id="AFD05201.1"/>
    </source>
</evidence>
<proteinExistence type="predicted"/>
<evidence type="ECO:0000256" key="1">
    <source>
        <dbReference type="SAM" id="Phobius"/>
    </source>
</evidence>
<dbReference type="EMBL" id="CP003349">
    <property type="protein sequence ID" value="AFD05201.1"/>
    <property type="molecule type" value="Genomic_DNA"/>
</dbReference>
<dbReference type="Proteomes" id="UP000007590">
    <property type="component" value="Chromosome"/>
</dbReference>
<sequence length="205" mass="24015">MEDREIINSWISYNKKLEESLQLNRKNAEDITKIKIGSLLGSMKPIKVFTILTGIIWVCFVDLLIVNLFAVASPFFLISAIIQVVLTKLAIGIYLYQLVLIHQIDITKPILETQDKLAHLRTSTLWVTRFLFLQLPVWTTFYWSANTFENGNTGLVVLQIIISLLFVIPVVWLFVNIKYENKSKKWFRLMFEGKEWTPVRSRWNY</sequence>
<accession>H8KSQ7</accession>
<keyword evidence="1" id="KW-1133">Transmembrane helix</keyword>
<dbReference type="eggNOG" id="ENOG5030EFE">
    <property type="taxonomic scope" value="Bacteria"/>
</dbReference>
<dbReference type="KEGG" id="scn:Solca_0043"/>
<dbReference type="RefSeq" id="WP_014678429.1">
    <property type="nucleotide sequence ID" value="NC_017770.1"/>
</dbReference>
<keyword evidence="1" id="KW-0812">Transmembrane</keyword>
<feature type="transmembrane region" description="Helical" evidence="1">
    <location>
        <begin position="156"/>
        <end position="175"/>
    </location>
</feature>
<name>H8KSQ7_SOLCM</name>
<evidence type="ECO:0000313" key="3">
    <source>
        <dbReference type="Proteomes" id="UP000007590"/>
    </source>
</evidence>
<feature type="transmembrane region" description="Helical" evidence="1">
    <location>
        <begin position="126"/>
        <end position="144"/>
    </location>
</feature>
<gene>
    <name evidence="2" type="ordered locus">Solca_0043</name>
</gene>
<feature type="transmembrane region" description="Helical" evidence="1">
    <location>
        <begin position="75"/>
        <end position="96"/>
    </location>
</feature>
<dbReference type="AlphaFoldDB" id="H8KSQ7"/>
<dbReference type="HOGENOM" id="CLU_1336784_0_0_10"/>